<organism evidence="9 10">
    <name type="scientific">Ornithinimicrobium pratense</name>
    <dbReference type="NCBI Taxonomy" id="2593973"/>
    <lineage>
        <taxon>Bacteria</taxon>
        <taxon>Bacillati</taxon>
        <taxon>Actinomycetota</taxon>
        <taxon>Actinomycetes</taxon>
        <taxon>Micrococcales</taxon>
        <taxon>Ornithinimicrobiaceae</taxon>
        <taxon>Ornithinimicrobium</taxon>
    </lineage>
</organism>
<evidence type="ECO:0000256" key="4">
    <source>
        <dbReference type="ARBA" id="ARBA00022475"/>
    </source>
</evidence>
<keyword evidence="3" id="KW-0813">Transport</keyword>
<evidence type="ECO:0000256" key="2">
    <source>
        <dbReference type="ARBA" id="ARBA00009212"/>
    </source>
</evidence>
<dbReference type="RefSeq" id="WP_158059972.1">
    <property type="nucleotide sequence ID" value="NZ_CP044427.1"/>
</dbReference>
<dbReference type="EMBL" id="CP044427">
    <property type="protein sequence ID" value="QFG67574.1"/>
    <property type="molecule type" value="Genomic_DNA"/>
</dbReference>
<sequence>MTYVIVIAVAGLSLAALAGVYRIAAGPTDADRVAAADLLTYSVVGLIAVTGMRLGSMGTLDLVLVATLVAFLSAVSLARALTRGAR</sequence>
<dbReference type="OrthoDB" id="3402829at2"/>
<accession>A0A5J6V2N4</accession>
<feature type="transmembrane region" description="Helical" evidence="8">
    <location>
        <begin position="62"/>
        <end position="81"/>
    </location>
</feature>
<dbReference type="GO" id="GO:0005886">
    <property type="term" value="C:plasma membrane"/>
    <property type="evidence" value="ECO:0007669"/>
    <property type="project" value="UniProtKB-SubCell"/>
</dbReference>
<evidence type="ECO:0000256" key="7">
    <source>
        <dbReference type="ARBA" id="ARBA00023136"/>
    </source>
</evidence>
<gene>
    <name evidence="9" type="ORF">FY030_01475</name>
</gene>
<evidence type="ECO:0000256" key="1">
    <source>
        <dbReference type="ARBA" id="ARBA00004651"/>
    </source>
</evidence>
<comment type="similarity">
    <text evidence="2">Belongs to the CPA3 antiporters (TC 2.A.63) subunit F family.</text>
</comment>
<dbReference type="PANTHER" id="PTHR34702">
    <property type="entry name" value="NA(+)/H(+) ANTIPORTER SUBUNIT F1"/>
    <property type="match status" value="1"/>
</dbReference>
<evidence type="ECO:0000313" key="9">
    <source>
        <dbReference type="EMBL" id="QFG67574.1"/>
    </source>
</evidence>
<comment type="subcellular location">
    <subcellularLocation>
        <location evidence="1">Cell membrane</location>
        <topology evidence="1">Multi-pass membrane protein</topology>
    </subcellularLocation>
</comment>
<dbReference type="AlphaFoldDB" id="A0A5J6V2N4"/>
<dbReference type="KEGG" id="serw:FY030_01475"/>
<dbReference type="Proteomes" id="UP000326546">
    <property type="component" value="Chromosome"/>
</dbReference>
<proteinExistence type="inferred from homology"/>
<evidence type="ECO:0000256" key="5">
    <source>
        <dbReference type="ARBA" id="ARBA00022692"/>
    </source>
</evidence>
<protein>
    <submittedName>
        <fullName evidence="9">Pesticidal protein Cry26Aa</fullName>
    </submittedName>
</protein>
<keyword evidence="4" id="KW-1003">Cell membrane</keyword>
<keyword evidence="6 8" id="KW-1133">Transmembrane helix</keyword>
<evidence type="ECO:0000256" key="3">
    <source>
        <dbReference type="ARBA" id="ARBA00022448"/>
    </source>
</evidence>
<dbReference type="PANTHER" id="PTHR34702:SF1">
    <property type="entry name" value="NA(+)_H(+) ANTIPORTER SUBUNIT F"/>
    <property type="match status" value="1"/>
</dbReference>
<feature type="transmembrane region" description="Helical" evidence="8">
    <location>
        <begin position="38"/>
        <end position="55"/>
    </location>
</feature>
<evidence type="ECO:0000313" key="10">
    <source>
        <dbReference type="Proteomes" id="UP000326546"/>
    </source>
</evidence>
<keyword evidence="10" id="KW-1185">Reference proteome</keyword>
<reference evidence="9 10" key="1">
    <citation type="submission" date="2019-09" db="EMBL/GenBank/DDBJ databases">
        <title>Serinicoccus pratensis sp. nov., isolated from meadow soil.</title>
        <authorList>
            <person name="Zhang W."/>
        </authorList>
    </citation>
    <scope>NUCLEOTIDE SEQUENCE [LARGE SCALE GENOMIC DNA]</scope>
    <source>
        <strain evidence="9 10">W204</strain>
    </source>
</reference>
<name>A0A5J6V2N4_9MICO</name>
<evidence type="ECO:0000256" key="8">
    <source>
        <dbReference type="SAM" id="Phobius"/>
    </source>
</evidence>
<evidence type="ECO:0000256" key="6">
    <source>
        <dbReference type="ARBA" id="ARBA00022989"/>
    </source>
</evidence>
<dbReference type="GO" id="GO:0015385">
    <property type="term" value="F:sodium:proton antiporter activity"/>
    <property type="evidence" value="ECO:0007669"/>
    <property type="project" value="TreeGrafter"/>
</dbReference>
<keyword evidence="7 8" id="KW-0472">Membrane</keyword>
<keyword evidence="5 8" id="KW-0812">Transmembrane</keyword>
<dbReference type="InterPro" id="IPR007208">
    <property type="entry name" value="MrpF/PhaF-like"/>
</dbReference>
<dbReference type="Pfam" id="PF04066">
    <property type="entry name" value="MrpF_PhaF"/>
    <property type="match status" value="1"/>
</dbReference>